<dbReference type="InterPro" id="IPR006015">
    <property type="entry name" value="Universal_stress_UspA"/>
</dbReference>
<dbReference type="CDD" id="cd00293">
    <property type="entry name" value="USP-like"/>
    <property type="match status" value="1"/>
</dbReference>
<dbReference type="SUPFAM" id="SSF52402">
    <property type="entry name" value="Adenine nucleotide alpha hydrolases-like"/>
    <property type="match status" value="2"/>
</dbReference>
<dbReference type="InterPro" id="IPR006016">
    <property type="entry name" value="UspA"/>
</dbReference>
<dbReference type="InterPro" id="IPR014729">
    <property type="entry name" value="Rossmann-like_a/b/a_fold"/>
</dbReference>
<comment type="caution">
    <text evidence="4">The sequence shown here is derived from an EMBL/GenBank/DDBJ whole genome shotgun (WGS) entry which is preliminary data.</text>
</comment>
<keyword evidence="6" id="KW-1185">Reference proteome</keyword>
<evidence type="ECO:0000313" key="6">
    <source>
        <dbReference type="Proteomes" id="UP000198940"/>
    </source>
</evidence>
<evidence type="ECO:0000313" key="3">
    <source>
        <dbReference type="EMBL" id="SFC37988.1"/>
    </source>
</evidence>
<organism evidence="4 5">
    <name type="scientific">Flagellimonas taeanensis</name>
    <dbReference type="NCBI Taxonomy" id="1005926"/>
    <lineage>
        <taxon>Bacteria</taxon>
        <taxon>Pseudomonadati</taxon>
        <taxon>Bacteroidota</taxon>
        <taxon>Flavobacteriia</taxon>
        <taxon>Flavobacteriales</taxon>
        <taxon>Flavobacteriaceae</taxon>
        <taxon>Flagellimonas</taxon>
    </lineage>
</organism>
<dbReference type="Proteomes" id="UP000198940">
    <property type="component" value="Unassembled WGS sequence"/>
</dbReference>
<dbReference type="RefSeq" id="WP_072882280.1">
    <property type="nucleotide sequence ID" value="NZ_FOKU01000010.1"/>
</dbReference>
<proteinExistence type="inferred from homology"/>
<dbReference type="EMBL" id="FRAT01000011">
    <property type="protein sequence ID" value="SHL50498.1"/>
    <property type="molecule type" value="Genomic_DNA"/>
</dbReference>
<sequence length="280" mass="31415">MKDKGILIPVDFTEVSENAVSYAIGLAQKLKSKLVFVHVYSVAYPSGTPIGMATMAHNVTDTTASQEKINKEKLDKFLRGFPELDKLEFQAMVGFGATVDVISGMAKEMNASLVVMGTNGTASRFDEIFIGTVTEKVTQKAPCPVLAVPEDASYTAYRRIGVAVDTDSTDNEIDFEMLSRLLENYNAQLHFVHIANEQERVPEKAFIRERFGKLLVPMQWFFTVIEEDKPEEGIDEFLTETPIDLLVLLYREHGFFEALFKKGLRKKMLYASKAPLLIVK</sequence>
<evidence type="ECO:0000256" key="1">
    <source>
        <dbReference type="ARBA" id="ARBA00008791"/>
    </source>
</evidence>
<dbReference type="STRING" id="1055723.SAMN05216293_3594"/>
<evidence type="ECO:0000313" key="5">
    <source>
        <dbReference type="Proteomes" id="UP000184031"/>
    </source>
</evidence>
<dbReference type="Proteomes" id="UP000184031">
    <property type="component" value="Unassembled WGS sequence"/>
</dbReference>
<dbReference type="PANTHER" id="PTHR46268">
    <property type="entry name" value="STRESS RESPONSE PROTEIN NHAX"/>
    <property type="match status" value="1"/>
</dbReference>
<comment type="similarity">
    <text evidence="1">Belongs to the universal stress protein A family.</text>
</comment>
<dbReference type="Pfam" id="PF00582">
    <property type="entry name" value="Usp"/>
    <property type="match status" value="1"/>
</dbReference>
<evidence type="ECO:0000259" key="2">
    <source>
        <dbReference type="Pfam" id="PF00582"/>
    </source>
</evidence>
<dbReference type="PANTHER" id="PTHR46268:SF6">
    <property type="entry name" value="UNIVERSAL STRESS PROTEIN UP12"/>
    <property type="match status" value="1"/>
</dbReference>
<dbReference type="PRINTS" id="PR01438">
    <property type="entry name" value="UNVRSLSTRESS"/>
</dbReference>
<evidence type="ECO:0000313" key="4">
    <source>
        <dbReference type="EMBL" id="SHL50498.1"/>
    </source>
</evidence>
<accession>A0A1M7B667</accession>
<name>A0A1M7B667_9FLAO</name>
<dbReference type="AlphaFoldDB" id="A0A1M7B667"/>
<reference evidence="4 5" key="1">
    <citation type="submission" date="2016-11" db="EMBL/GenBank/DDBJ databases">
        <authorList>
            <person name="Varghese N."/>
            <person name="Submissions S."/>
        </authorList>
    </citation>
    <scope>NUCLEOTIDE SEQUENCE [LARGE SCALE GENOMIC DNA]</scope>
    <source>
        <strain evidence="4 5">CGMCC 1.12174</strain>
        <strain evidence="3 6">DSM 26351</strain>
    </source>
</reference>
<protein>
    <submittedName>
        <fullName evidence="4">Nucleotide-binding universal stress protein, UspA family</fullName>
    </submittedName>
</protein>
<gene>
    <name evidence="3" type="ORF">SAMN04487891_11036</name>
    <name evidence="4" type="ORF">SAMN05216293_3594</name>
</gene>
<dbReference type="Gene3D" id="3.40.50.620">
    <property type="entry name" value="HUPs"/>
    <property type="match status" value="2"/>
</dbReference>
<dbReference type="OrthoDB" id="9788959at2"/>
<dbReference type="EMBL" id="FOKU01000010">
    <property type="protein sequence ID" value="SFC37988.1"/>
    <property type="molecule type" value="Genomic_DNA"/>
</dbReference>
<feature type="domain" description="UspA" evidence="2">
    <location>
        <begin position="6"/>
        <end position="149"/>
    </location>
</feature>